<evidence type="ECO:0000256" key="2">
    <source>
        <dbReference type="SAM" id="Phobius"/>
    </source>
</evidence>
<protein>
    <submittedName>
        <fullName evidence="3">Uncharacterized protein</fullName>
    </submittedName>
</protein>
<keyword evidence="2" id="KW-0472">Membrane</keyword>
<keyword evidence="2" id="KW-1133">Transmembrane helix</keyword>
<reference evidence="3 4" key="1">
    <citation type="journal article" date="2016" name="Nat. Commun.">
        <title>Ectomycorrhizal ecology is imprinted in the genome of the dominant symbiotic fungus Cenococcum geophilum.</title>
        <authorList>
            <consortium name="DOE Joint Genome Institute"/>
            <person name="Peter M."/>
            <person name="Kohler A."/>
            <person name="Ohm R.A."/>
            <person name="Kuo A."/>
            <person name="Krutzmann J."/>
            <person name="Morin E."/>
            <person name="Arend M."/>
            <person name="Barry K.W."/>
            <person name="Binder M."/>
            <person name="Choi C."/>
            <person name="Clum A."/>
            <person name="Copeland A."/>
            <person name="Grisel N."/>
            <person name="Haridas S."/>
            <person name="Kipfer T."/>
            <person name="LaButti K."/>
            <person name="Lindquist E."/>
            <person name="Lipzen A."/>
            <person name="Maire R."/>
            <person name="Meier B."/>
            <person name="Mihaltcheva S."/>
            <person name="Molinier V."/>
            <person name="Murat C."/>
            <person name="Poggeler S."/>
            <person name="Quandt C.A."/>
            <person name="Sperisen C."/>
            <person name="Tritt A."/>
            <person name="Tisserant E."/>
            <person name="Crous P.W."/>
            <person name="Henrissat B."/>
            <person name="Nehls U."/>
            <person name="Egli S."/>
            <person name="Spatafora J.W."/>
            <person name="Grigoriev I.V."/>
            <person name="Martin F.M."/>
        </authorList>
    </citation>
    <scope>NUCLEOTIDE SEQUENCE [LARGE SCALE GENOMIC DNA]</scope>
    <source>
        <strain evidence="3 4">CBS 207.34</strain>
    </source>
</reference>
<gene>
    <name evidence="3" type="ORF">AOQ84DRAFT_392786</name>
</gene>
<keyword evidence="2" id="KW-0812">Transmembrane</keyword>
<feature type="region of interest" description="Disordered" evidence="1">
    <location>
        <begin position="210"/>
        <end position="246"/>
    </location>
</feature>
<dbReference type="AlphaFoldDB" id="A0A8E2EQ26"/>
<dbReference type="Proteomes" id="UP000250140">
    <property type="component" value="Unassembled WGS sequence"/>
</dbReference>
<feature type="transmembrane region" description="Helical" evidence="2">
    <location>
        <begin position="169"/>
        <end position="191"/>
    </location>
</feature>
<sequence>MARSEGSSSGASQLPKSEATTIAIIPTRRKIPRRQLTLIIITVCLNILLWSSIFSLIASFYLFGADSRDITMLVSQILTLTSAFVSILYTILHTVVSRKQKTWSETRLQSSLLKKTCYVAIRLAVTLCILWLLTSGWNLITAARQPVCLPSSTHKPGWETGPTCVVSRISATMSLIALIASCVLFGILAVVRRPFEADLFRNVYNPPACPTTTTTPKSSARPSRTVSFSSSTSRSRSSMRTASVSNPDIEALDLDAPLPPIPPSSPPFVHSLGLGMFASHTQPPPLPPMLYPLRTTSLYSLPHTNTFPQRKSSLGSALPLVPLPVPPAFADSAWRAIHPPLPITYDRRLSASLSLPHLPNPAPNFSHTAPYSRSMVSLTRPHRLSGLPAPPSVAYSTRSSRSGASTEVSSSAGGSGSARSALRRISGVVDGDVTGLGGGIGVGVGIGVGPGVAVRRSKQWRPQLEGQEEGFEGLPVKIPITFFGEEKRQSVRAMGFEQELEVRLGLATAVGVRKARSMSPLRSIDGMGAGPRMGRRGLGGSSGSLGSRVEKLRMEAI</sequence>
<evidence type="ECO:0000256" key="1">
    <source>
        <dbReference type="SAM" id="MobiDB-lite"/>
    </source>
</evidence>
<proteinExistence type="predicted"/>
<feature type="region of interest" description="Disordered" evidence="1">
    <location>
        <begin position="382"/>
        <end position="420"/>
    </location>
</feature>
<feature type="transmembrane region" description="Helical" evidence="2">
    <location>
        <begin position="73"/>
        <end position="96"/>
    </location>
</feature>
<feature type="transmembrane region" description="Helical" evidence="2">
    <location>
        <begin position="117"/>
        <end position="140"/>
    </location>
</feature>
<dbReference type="OrthoDB" id="3944567at2759"/>
<name>A0A8E2EQ26_9PEZI</name>
<organism evidence="3 4">
    <name type="scientific">Glonium stellatum</name>
    <dbReference type="NCBI Taxonomy" id="574774"/>
    <lineage>
        <taxon>Eukaryota</taxon>
        <taxon>Fungi</taxon>
        <taxon>Dikarya</taxon>
        <taxon>Ascomycota</taxon>
        <taxon>Pezizomycotina</taxon>
        <taxon>Dothideomycetes</taxon>
        <taxon>Pleosporomycetidae</taxon>
        <taxon>Gloniales</taxon>
        <taxon>Gloniaceae</taxon>
        <taxon>Glonium</taxon>
    </lineage>
</organism>
<feature type="compositionally biased region" description="Gly residues" evidence="1">
    <location>
        <begin position="527"/>
        <end position="543"/>
    </location>
</feature>
<evidence type="ECO:0000313" key="4">
    <source>
        <dbReference type="Proteomes" id="UP000250140"/>
    </source>
</evidence>
<feature type="region of interest" description="Disordered" evidence="1">
    <location>
        <begin position="522"/>
        <end position="546"/>
    </location>
</feature>
<accession>A0A8E2EQ26</accession>
<dbReference type="EMBL" id="KV750900">
    <property type="protein sequence ID" value="OCL02691.1"/>
    <property type="molecule type" value="Genomic_DNA"/>
</dbReference>
<feature type="compositionally biased region" description="Low complexity" evidence="1">
    <location>
        <begin position="398"/>
        <end position="420"/>
    </location>
</feature>
<evidence type="ECO:0000313" key="3">
    <source>
        <dbReference type="EMBL" id="OCL02691.1"/>
    </source>
</evidence>
<feature type="transmembrane region" description="Helical" evidence="2">
    <location>
        <begin position="36"/>
        <end position="61"/>
    </location>
</feature>
<keyword evidence="4" id="KW-1185">Reference proteome</keyword>